<keyword evidence="3" id="KW-1185">Reference proteome</keyword>
<proteinExistence type="predicted"/>
<dbReference type="Pfam" id="PF12752">
    <property type="entry name" value="SUZ"/>
    <property type="match status" value="1"/>
</dbReference>
<gene>
    <name evidence="2" type="ORF">RR48_08964</name>
</gene>
<dbReference type="PANTHER" id="PTHR31796:SF2">
    <property type="entry name" value="SUZ DOMAIN-CONTAINING PROTEIN 1"/>
    <property type="match status" value="1"/>
</dbReference>
<evidence type="ECO:0000313" key="2">
    <source>
        <dbReference type="EMBL" id="KPJ10304.1"/>
    </source>
</evidence>
<reference evidence="2 3" key="1">
    <citation type="journal article" date="2015" name="Nat. Commun.">
        <title>Outbred genome sequencing and CRISPR/Cas9 gene editing in butterflies.</title>
        <authorList>
            <person name="Li X."/>
            <person name="Fan D."/>
            <person name="Zhang W."/>
            <person name="Liu G."/>
            <person name="Zhang L."/>
            <person name="Zhao L."/>
            <person name="Fang X."/>
            <person name="Chen L."/>
            <person name="Dong Y."/>
            <person name="Chen Y."/>
            <person name="Ding Y."/>
            <person name="Zhao R."/>
            <person name="Feng M."/>
            <person name="Zhu Y."/>
            <person name="Feng Y."/>
            <person name="Jiang X."/>
            <person name="Zhu D."/>
            <person name="Xiang H."/>
            <person name="Feng X."/>
            <person name="Li S."/>
            <person name="Wang J."/>
            <person name="Zhang G."/>
            <person name="Kronforst M.R."/>
            <person name="Wang W."/>
        </authorList>
    </citation>
    <scope>NUCLEOTIDE SEQUENCE [LARGE SCALE GENOMIC DNA]</scope>
    <source>
        <strain evidence="2">Ya'a_city_454_Pm</strain>
        <tissue evidence="2">Whole body</tissue>
    </source>
</reference>
<dbReference type="AlphaFoldDB" id="A0A194QYC7"/>
<accession>A0A194QYC7</accession>
<evidence type="ECO:0000259" key="1">
    <source>
        <dbReference type="PROSITE" id="PS51673"/>
    </source>
</evidence>
<organism evidence="2 3">
    <name type="scientific">Papilio machaon</name>
    <name type="common">Old World swallowtail butterfly</name>
    <dbReference type="NCBI Taxonomy" id="76193"/>
    <lineage>
        <taxon>Eukaryota</taxon>
        <taxon>Metazoa</taxon>
        <taxon>Ecdysozoa</taxon>
        <taxon>Arthropoda</taxon>
        <taxon>Hexapoda</taxon>
        <taxon>Insecta</taxon>
        <taxon>Pterygota</taxon>
        <taxon>Neoptera</taxon>
        <taxon>Endopterygota</taxon>
        <taxon>Lepidoptera</taxon>
        <taxon>Glossata</taxon>
        <taxon>Ditrysia</taxon>
        <taxon>Papilionoidea</taxon>
        <taxon>Papilionidae</taxon>
        <taxon>Papilioninae</taxon>
        <taxon>Papilio</taxon>
    </lineage>
</organism>
<evidence type="ECO:0000313" key="3">
    <source>
        <dbReference type="Proteomes" id="UP000053240"/>
    </source>
</evidence>
<dbReference type="Proteomes" id="UP000053240">
    <property type="component" value="Unassembled WGS sequence"/>
</dbReference>
<dbReference type="InterPro" id="IPR039228">
    <property type="entry name" value="SZRD1"/>
</dbReference>
<feature type="domain" description="SUZ" evidence="1">
    <location>
        <begin position="34"/>
        <end position="102"/>
    </location>
</feature>
<dbReference type="InterPro" id="IPR024771">
    <property type="entry name" value="SUZ"/>
</dbReference>
<dbReference type="PANTHER" id="PTHR31796">
    <property type="entry name" value="SUZ DOMAIN-CONTAINING PROTEIN 1"/>
    <property type="match status" value="1"/>
</dbReference>
<dbReference type="PROSITE" id="PS51673">
    <property type="entry name" value="SUZ"/>
    <property type="match status" value="1"/>
</dbReference>
<dbReference type="InParanoid" id="A0A194QYC7"/>
<protein>
    <recommendedName>
        <fullName evidence="1">SUZ domain-containing protein</fullName>
    </recommendedName>
</protein>
<sequence length="110" mass="12850">MSKDSMFEPKYCRVLGNQLKLMYSIKAPIRSLMKTYRMLNEALNDDAQPTSEPATAVRILKRPQHLARGQIVGRIYTQPLKGLEQRRREYEQARLRILGEARNPEDDDEM</sequence>
<dbReference type="EMBL" id="KQ460953">
    <property type="protein sequence ID" value="KPJ10304.1"/>
    <property type="molecule type" value="Genomic_DNA"/>
</dbReference>
<name>A0A194QYC7_PAPMA</name>